<accession>A0A9P7YB39</accession>
<dbReference type="AlphaFoldDB" id="A0A9P7YB39"/>
<reference evidence="2" key="1">
    <citation type="journal article" date="2021" name="IMA Fungus">
        <title>Genomic characterization of three marine fungi, including Emericellopsis atlantica sp. nov. with signatures of a generalist lifestyle and marine biomass degradation.</title>
        <authorList>
            <person name="Hagestad O.C."/>
            <person name="Hou L."/>
            <person name="Andersen J.H."/>
            <person name="Hansen E.H."/>
            <person name="Altermark B."/>
            <person name="Li C."/>
            <person name="Kuhnert E."/>
            <person name="Cox R.J."/>
            <person name="Crous P.W."/>
            <person name="Spatafora J.W."/>
            <person name="Lail K."/>
            <person name="Amirebrahimi M."/>
            <person name="Lipzen A."/>
            <person name="Pangilinan J."/>
            <person name="Andreopoulos W."/>
            <person name="Hayes R.D."/>
            <person name="Ng V."/>
            <person name="Grigoriev I.V."/>
            <person name="Jackson S.A."/>
            <person name="Sutton T.D.S."/>
            <person name="Dobson A.D.W."/>
            <person name="Rama T."/>
        </authorList>
    </citation>
    <scope>NUCLEOTIDE SEQUENCE</scope>
    <source>
        <strain evidence="2">TRa018bII</strain>
    </source>
</reference>
<name>A0A9P7YB39_9HELO</name>
<dbReference type="OrthoDB" id="5273928at2759"/>
<evidence type="ECO:0000256" key="1">
    <source>
        <dbReference type="SAM" id="MobiDB-lite"/>
    </source>
</evidence>
<dbReference type="EMBL" id="MU251674">
    <property type="protein sequence ID" value="KAG9230424.1"/>
    <property type="molecule type" value="Genomic_DNA"/>
</dbReference>
<dbReference type="Proteomes" id="UP000824998">
    <property type="component" value="Unassembled WGS sequence"/>
</dbReference>
<sequence>MLGGATRTSIIMKWLQSKRRLLLRQSDSSIQPMLKRPQGSLLGDQHKFDEASGQVYTELTASILSEDDHEWTRQTRIVVKPEYRDFDDPGGFLDNSDENEANLGAYHEYLDGLKNTRVRGLNGARSLQDIAVDCILNNISDCTLEGISCLPISLVRRIWHAVNRRCTFSLDTWMIFSKILHDCEGSTLGLWRYRQVIQQPLSQLLVYTNPLTSSSYDFITSLSITTFFSLPDLVKLSQITNLGALEIINNSGPKALTPIPVSDRLIRAWHFAALNEGSFSVLRILKLWNHEDVTSKSLAYLNSFPILALFDVRGCAFDLSSKIEAKRFGWKATVETNVLGLLEAACVERAMMMQESLGIEIKSVRKASARQLWDGSKTRKIPRSRVASFLTRPQALVPGRPLIEEEAYACMHKRLDKMKKQDKRWNLMDSQIFSNSRALESWDFATYTSFVKLGELRNDTDLARAGVDIGDHAILVDNEIVNSVPMVSLRLGDTPIGMKTSVVNSAHKPFYNSLYEDSGVSSLKYDRSENNGGSYRTLSFIRIKISAAQKPPEAPPRRPEDTKVHFGTTPPAATLQEAPSKRRKVGVMKSRKKNIGDVLNSFR</sequence>
<feature type="compositionally biased region" description="Basic residues" evidence="1">
    <location>
        <begin position="581"/>
        <end position="593"/>
    </location>
</feature>
<organism evidence="2 3">
    <name type="scientific">Amylocarpus encephaloides</name>
    <dbReference type="NCBI Taxonomy" id="45428"/>
    <lineage>
        <taxon>Eukaryota</taxon>
        <taxon>Fungi</taxon>
        <taxon>Dikarya</taxon>
        <taxon>Ascomycota</taxon>
        <taxon>Pezizomycotina</taxon>
        <taxon>Leotiomycetes</taxon>
        <taxon>Helotiales</taxon>
        <taxon>Helotiales incertae sedis</taxon>
        <taxon>Amylocarpus</taxon>
    </lineage>
</organism>
<protein>
    <submittedName>
        <fullName evidence="2">Uncharacterized protein</fullName>
    </submittedName>
</protein>
<proteinExistence type="predicted"/>
<feature type="region of interest" description="Disordered" evidence="1">
    <location>
        <begin position="548"/>
        <end position="603"/>
    </location>
</feature>
<keyword evidence="3" id="KW-1185">Reference proteome</keyword>
<gene>
    <name evidence="2" type="ORF">BJ875DRAFT_472267</name>
</gene>
<evidence type="ECO:0000313" key="3">
    <source>
        <dbReference type="Proteomes" id="UP000824998"/>
    </source>
</evidence>
<comment type="caution">
    <text evidence="2">The sequence shown here is derived from an EMBL/GenBank/DDBJ whole genome shotgun (WGS) entry which is preliminary data.</text>
</comment>
<evidence type="ECO:0000313" key="2">
    <source>
        <dbReference type="EMBL" id="KAG9230424.1"/>
    </source>
</evidence>
<feature type="compositionally biased region" description="Basic and acidic residues" evidence="1">
    <location>
        <begin position="555"/>
        <end position="564"/>
    </location>
</feature>